<dbReference type="OrthoDB" id="10263073at2759"/>
<dbReference type="PANTHER" id="PTHR35848">
    <property type="entry name" value="OXALATE-BINDING PROTEIN"/>
    <property type="match status" value="1"/>
</dbReference>
<feature type="domain" description="Cupin type-1" evidence="5">
    <location>
        <begin position="100"/>
        <end position="243"/>
    </location>
</feature>
<feature type="binding site" evidence="3">
    <location>
        <position position="143"/>
    </location>
    <ligand>
        <name>Mn(2+)</name>
        <dbReference type="ChEBI" id="CHEBI:29035"/>
        <label>1</label>
    </ligand>
</feature>
<dbReference type="NCBIfam" id="TIGR03404">
    <property type="entry name" value="bicupin_oxalic"/>
    <property type="match status" value="1"/>
</dbReference>
<feature type="domain" description="Cupin type-1" evidence="5">
    <location>
        <begin position="278"/>
        <end position="419"/>
    </location>
</feature>
<name>F8NGW9_SERL9</name>
<feature type="signal peptide" evidence="4">
    <location>
        <begin position="1"/>
        <end position="19"/>
    </location>
</feature>
<feature type="binding site" evidence="3">
    <location>
        <position position="325"/>
    </location>
    <ligand>
        <name>Mn(2+)</name>
        <dbReference type="ChEBI" id="CHEBI:29035"/>
        <label>2</label>
    </ligand>
</feature>
<sequence length="436" mass="47637">MRSWCIISSTLAFVSAVIAAPASTGVASAPASTPTVPYASDDPNYPLWNETTETTPEPIRGSLGATIIAQQNVELDRQNTDSLAPPTTDNGEVPNFKWPMSLSHNRLATGGWARQQNVNDMPIATELAGVDMRLEAGAIRELHWHSAGEWAYVLKGDLRVSTVTPEGQVYLGDVSAGDLWFFPAGNPHSIQAKNTTAEGAEFLLIFDSGTFSEDNTFLLTDWMAHIPKEVIAKNFQVPMEAFDHIPSRELYIFPGTPPPANIEQDMVVPNDTPLAYTFPFSQVNATQAPGGTYKVADTRTFPAATTICAAEVTVEVGGMRELHWHPTQPEWTYFITGEARITAFASLSNAQTTDFQAGDVAYIPATYGHYIENTGNTTLKFLEIFKSAIFQDISLNQWLALTPPELVKAHLDLDDETISKLSKVKQEVVGPSKSMQ</sequence>
<feature type="chain" id="PRO_5003375656" evidence="4">
    <location>
        <begin position="20"/>
        <end position="436"/>
    </location>
</feature>
<evidence type="ECO:0000313" key="6">
    <source>
        <dbReference type="EMBL" id="EGO29611.1"/>
    </source>
</evidence>
<keyword evidence="1 3" id="KW-0479">Metal-binding</keyword>
<dbReference type="SMART" id="SM00835">
    <property type="entry name" value="Cupin_1"/>
    <property type="match status" value="2"/>
</dbReference>
<evidence type="ECO:0000256" key="2">
    <source>
        <dbReference type="PIRSR" id="PIRSR617774-1"/>
    </source>
</evidence>
<dbReference type="GeneID" id="18817550"/>
<feature type="binding site" evidence="3">
    <location>
        <position position="145"/>
    </location>
    <ligand>
        <name>Mn(2+)</name>
        <dbReference type="ChEBI" id="CHEBI:29035"/>
        <label>1</label>
    </ligand>
</feature>
<accession>F8NGW9</accession>
<dbReference type="CDD" id="cd20304">
    <property type="entry name" value="cupin_OxDC_N"/>
    <property type="match status" value="1"/>
</dbReference>
<keyword evidence="3" id="KW-0464">Manganese</keyword>
<dbReference type="InterPro" id="IPR006045">
    <property type="entry name" value="Cupin_1"/>
</dbReference>
<dbReference type="InterPro" id="IPR011051">
    <property type="entry name" value="RmlC_Cupin_sf"/>
</dbReference>
<reference evidence="6" key="1">
    <citation type="submission" date="2011-04" db="EMBL/GenBank/DDBJ databases">
        <title>Evolution of plant cell wall degrading machinery underlies the functional diversity of forest fungi.</title>
        <authorList>
            <consortium name="US DOE Joint Genome Institute (JGI-PGF)"/>
            <person name="Eastwood D.C."/>
            <person name="Floudas D."/>
            <person name="Binder M."/>
            <person name="Majcherczyk A."/>
            <person name="Schneider P."/>
            <person name="Aerts A."/>
            <person name="Asiegbu F.O."/>
            <person name="Baker S.E."/>
            <person name="Barry K."/>
            <person name="Bendiksby M."/>
            <person name="Blumentritt M."/>
            <person name="Coutinho P.M."/>
            <person name="Cullen D."/>
            <person name="Cullen D."/>
            <person name="Gathman A."/>
            <person name="Goodell B."/>
            <person name="Henrissat B."/>
            <person name="Ihrmark K."/>
            <person name="Kauserud H."/>
            <person name="Kohler A."/>
            <person name="LaButti K."/>
            <person name="Lapidus A."/>
            <person name="Lavin J.L."/>
            <person name="Lee Y.-H."/>
            <person name="Lindquist E."/>
            <person name="Lilly W."/>
            <person name="Lucas S."/>
            <person name="Morin E."/>
            <person name="Murat C."/>
            <person name="Oguiza J.A."/>
            <person name="Park J."/>
            <person name="Pisabarro A.G."/>
            <person name="Riley R."/>
            <person name="Rosling A."/>
            <person name="Salamov A."/>
            <person name="Schmidt O."/>
            <person name="Schmutz J."/>
            <person name="Skrede I."/>
            <person name="Stenlid J."/>
            <person name="Wiebenga A."/>
            <person name="Xie X."/>
            <person name="Kues U."/>
            <person name="Hibbett D.S."/>
            <person name="Hoffmeister D."/>
            <person name="Hogberg N."/>
            <person name="Martin F."/>
            <person name="Grigoriev I.V."/>
            <person name="Watkinson S.C."/>
        </authorList>
    </citation>
    <scope>NUCLEOTIDE SEQUENCE</scope>
    <source>
        <strain evidence="6">S7.9</strain>
    </source>
</reference>
<keyword evidence="4" id="KW-0732">Signal</keyword>
<feature type="binding site" evidence="3">
    <location>
        <position position="323"/>
    </location>
    <ligand>
        <name>Mn(2+)</name>
        <dbReference type="ChEBI" id="CHEBI:29035"/>
        <label>2</label>
    </ligand>
</feature>
<feature type="binding site" evidence="3">
    <location>
        <position position="188"/>
    </location>
    <ligand>
        <name>Mn(2+)</name>
        <dbReference type="ChEBI" id="CHEBI:29035"/>
        <label>1</label>
    </ligand>
</feature>
<feature type="binding site" evidence="3">
    <location>
        <position position="369"/>
    </location>
    <ligand>
        <name>Mn(2+)</name>
        <dbReference type="ChEBI" id="CHEBI:29035"/>
        <label>2</label>
    </ligand>
</feature>
<evidence type="ECO:0000256" key="4">
    <source>
        <dbReference type="SAM" id="SignalP"/>
    </source>
</evidence>
<dbReference type="InterPro" id="IPR017774">
    <property type="entry name" value="Bicupin_oxalate_deCO2ase/Oxase"/>
</dbReference>
<dbReference type="GO" id="GO:0046872">
    <property type="term" value="F:metal ion binding"/>
    <property type="evidence" value="ECO:0007669"/>
    <property type="project" value="UniProtKB-KW"/>
</dbReference>
<dbReference type="InterPro" id="IPR051610">
    <property type="entry name" value="GPI/OXD"/>
</dbReference>
<dbReference type="KEGG" id="sla:SERLADRAFT_457589"/>
<dbReference type="Gene3D" id="2.60.120.10">
    <property type="entry name" value="Jelly Rolls"/>
    <property type="match status" value="2"/>
</dbReference>
<dbReference type="HOGENOM" id="CLU_030515_2_0_1"/>
<gene>
    <name evidence="6" type="ORF">SERLADRAFT_457589</name>
</gene>
<feature type="active site" description="Proton donor" evidence="2">
    <location>
        <position position="383"/>
    </location>
</feature>
<dbReference type="GO" id="GO:0033609">
    <property type="term" value="P:oxalate metabolic process"/>
    <property type="evidence" value="ECO:0007669"/>
    <property type="project" value="InterPro"/>
</dbReference>
<dbReference type="RefSeq" id="XP_007313853.1">
    <property type="nucleotide sequence ID" value="XM_007313791.1"/>
</dbReference>
<organism>
    <name type="scientific">Serpula lacrymans var. lacrymans (strain S7.9)</name>
    <name type="common">Dry rot fungus</name>
    <dbReference type="NCBI Taxonomy" id="578457"/>
    <lineage>
        <taxon>Eukaryota</taxon>
        <taxon>Fungi</taxon>
        <taxon>Dikarya</taxon>
        <taxon>Basidiomycota</taxon>
        <taxon>Agaricomycotina</taxon>
        <taxon>Agaricomycetes</taxon>
        <taxon>Agaricomycetidae</taxon>
        <taxon>Boletales</taxon>
        <taxon>Coniophorineae</taxon>
        <taxon>Serpulaceae</taxon>
        <taxon>Serpula</taxon>
    </lineage>
</organism>
<dbReference type="AlphaFoldDB" id="F8NGW9"/>
<evidence type="ECO:0000256" key="3">
    <source>
        <dbReference type="PIRSR" id="PIRSR617774-2"/>
    </source>
</evidence>
<evidence type="ECO:0000256" key="1">
    <source>
        <dbReference type="ARBA" id="ARBA00022723"/>
    </source>
</evidence>
<dbReference type="InterPro" id="IPR014710">
    <property type="entry name" value="RmlC-like_jellyroll"/>
</dbReference>
<dbReference type="PANTHER" id="PTHR35848:SF9">
    <property type="entry name" value="SLL1358 PROTEIN"/>
    <property type="match status" value="1"/>
</dbReference>
<feature type="binding site" evidence="3">
    <location>
        <position position="330"/>
    </location>
    <ligand>
        <name>Mn(2+)</name>
        <dbReference type="ChEBI" id="CHEBI:29035"/>
        <label>2</label>
    </ligand>
</feature>
<dbReference type="EMBL" id="GL945429">
    <property type="protein sequence ID" value="EGO29611.1"/>
    <property type="molecule type" value="Genomic_DNA"/>
</dbReference>
<dbReference type="CDD" id="cd20305">
    <property type="entry name" value="cupin_OxDC_C"/>
    <property type="match status" value="1"/>
</dbReference>
<dbReference type="Proteomes" id="UP000008064">
    <property type="component" value="Unassembled WGS sequence"/>
</dbReference>
<evidence type="ECO:0000259" key="5">
    <source>
        <dbReference type="SMART" id="SM00835"/>
    </source>
</evidence>
<comment type="cofactor">
    <cofactor evidence="3">
        <name>Mn(2+)</name>
        <dbReference type="ChEBI" id="CHEBI:29035"/>
    </cofactor>
    <text evidence="3">Binds 2 manganese ions per subunit.</text>
</comment>
<feature type="binding site" evidence="3">
    <location>
        <position position="149"/>
    </location>
    <ligand>
        <name>Mn(2+)</name>
        <dbReference type="ChEBI" id="CHEBI:29035"/>
        <label>1</label>
    </ligand>
</feature>
<proteinExistence type="predicted"/>
<protein>
    <submittedName>
        <fullName evidence="6">Putative oxalate decarboxylase/oxidase</fullName>
    </submittedName>
</protein>
<dbReference type="SUPFAM" id="SSF51182">
    <property type="entry name" value="RmlC-like cupins"/>
    <property type="match status" value="1"/>
</dbReference>
<dbReference type="Pfam" id="PF00190">
    <property type="entry name" value="Cupin_1"/>
    <property type="match status" value="2"/>
</dbReference>